<sequence length="366" mass="41236">MANDGKSQLETRRVEILSTQYQLTALTSDAQQLLTQHTVQDSSTNRSYRRGQILFLQWASDNNISDNKFSPIDLINFLSAMKSTHNYAVTTLQLFRSAVSQLHQNSSSFRDDPLLNKFIATLTARAPPIRLHRQTIDLQPTFHYLSSLDNTSTSLTSRQGKLAFLLGVACFFRPSDLQRIPLDSVRVVEDSIISHLKDDLVVTVLALSISLFSHFSTTRVSPDLAFLCLEVHCPKEKRQGCRIIKSFKVRAHTNSITLCPLQTFLVYAQRRPVCSSLSLFVNSISPDRPLQASTIQGWISRLLRRSTSEPRVSLRSIASSLALASGIPKDDVVTMGNWSNSSTFENHYRREHLSQFDFTSTLITLD</sequence>
<dbReference type="Gene3D" id="1.10.150.130">
    <property type="match status" value="1"/>
</dbReference>
<dbReference type="InterPro" id="IPR011010">
    <property type="entry name" value="DNA_brk_join_enz"/>
</dbReference>
<feature type="domain" description="Core-binding (CB)" evidence="3">
    <location>
        <begin position="24"/>
        <end position="107"/>
    </location>
</feature>
<protein>
    <recommendedName>
        <fullName evidence="3">Core-binding (CB) domain-containing protein</fullName>
    </recommendedName>
</protein>
<name>A0A8H7QGG2_9FUNG</name>
<accession>A0A8H7QGG2</accession>
<proteinExistence type="predicted"/>
<keyword evidence="1" id="KW-0238">DNA-binding</keyword>
<keyword evidence="5" id="KW-1185">Reference proteome</keyword>
<dbReference type="InterPro" id="IPR010998">
    <property type="entry name" value="Integrase_recombinase_N"/>
</dbReference>
<dbReference type="GO" id="GO:0006310">
    <property type="term" value="P:DNA recombination"/>
    <property type="evidence" value="ECO:0007669"/>
    <property type="project" value="UniProtKB-KW"/>
</dbReference>
<dbReference type="SUPFAM" id="SSF47823">
    <property type="entry name" value="lambda integrase-like, N-terminal domain"/>
    <property type="match status" value="1"/>
</dbReference>
<evidence type="ECO:0000313" key="5">
    <source>
        <dbReference type="Proteomes" id="UP000603453"/>
    </source>
</evidence>
<dbReference type="Proteomes" id="UP000603453">
    <property type="component" value="Unassembled WGS sequence"/>
</dbReference>
<dbReference type="InterPro" id="IPR013762">
    <property type="entry name" value="Integrase-like_cat_sf"/>
</dbReference>
<organism evidence="4 5">
    <name type="scientific">Mucor saturninus</name>
    <dbReference type="NCBI Taxonomy" id="64648"/>
    <lineage>
        <taxon>Eukaryota</taxon>
        <taxon>Fungi</taxon>
        <taxon>Fungi incertae sedis</taxon>
        <taxon>Mucoromycota</taxon>
        <taxon>Mucoromycotina</taxon>
        <taxon>Mucoromycetes</taxon>
        <taxon>Mucorales</taxon>
        <taxon>Mucorineae</taxon>
        <taxon>Mucoraceae</taxon>
        <taxon>Mucor</taxon>
    </lineage>
</organism>
<dbReference type="SUPFAM" id="SSF56349">
    <property type="entry name" value="DNA breaking-rejoining enzymes"/>
    <property type="match status" value="1"/>
</dbReference>
<dbReference type="InterPro" id="IPR044068">
    <property type="entry name" value="CB"/>
</dbReference>
<dbReference type="AlphaFoldDB" id="A0A8H7QGG2"/>
<evidence type="ECO:0000256" key="2">
    <source>
        <dbReference type="ARBA" id="ARBA00023172"/>
    </source>
</evidence>
<dbReference type="PROSITE" id="PS51900">
    <property type="entry name" value="CB"/>
    <property type="match status" value="1"/>
</dbReference>
<dbReference type="GO" id="GO:0003677">
    <property type="term" value="F:DNA binding"/>
    <property type="evidence" value="ECO:0007669"/>
    <property type="project" value="UniProtKB-KW"/>
</dbReference>
<keyword evidence="2" id="KW-0233">DNA recombination</keyword>
<reference evidence="4" key="1">
    <citation type="submission" date="2020-12" db="EMBL/GenBank/DDBJ databases">
        <title>Metabolic potential, ecology and presence of endohyphal bacteria is reflected in genomic diversity of Mucoromycotina.</title>
        <authorList>
            <person name="Muszewska A."/>
            <person name="Okrasinska A."/>
            <person name="Steczkiewicz K."/>
            <person name="Drgas O."/>
            <person name="Orlowska M."/>
            <person name="Perlinska-Lenart U."/>
            <person name="Aleksandrzak-Piekarczyk T."/>
            <person name="Szatraj K."/>
            <person name="Zielenkiewicz U."/>
            <person name="Pilsyk S."/>
            <person name="Malc E."/>
            <person name="Mieczkowski P."/>
            <person name="Kruszewska J.S."/>
            <person name="Biernat P."/>
            <person name="Pawlowska J."/>
        </authorList>
    </citation>
    <scope>NUCLEOTIDE SEQUENCE</scope>
    <source>
        <strain evidence="4">WA0000017839</strain>
    </source>
</reference>
<dbReference type="PANTHER" id="PTHR35617">
    <property type="entry name" value="PHAGE_INTEGRASE DOMAIN-CONTAINING PROTEIN"/>
    <property type="match status" value="1"/>
</dbReference>
<evidence type="ECO:0000259" key="3">
    <source>
        <dbReference type="PROSITE" id="PS51900"/>
    </source>
</evidence>
<dbReference type="EMBL" id="JAEPRD010000443">
    <property type="protein sequence ID" value="KAG2191280.1"/>
    <property type="molecule type" value="Genomic_DNA"/>
</dbReference>
<evidence type="ECO:0000256" key="1">
    <source>
        <dbReference type="ARBA" id="ARBA00023125"/>
    </source>
</evidence>
<evidence type="ECO:0000313" key="4">
    <source>
        <dbReference type="EMBL" id="KAG2191280.1"/>
    </source>
</evidence>
<dbReference type="GO" id="GO:0015074">
    <property type="term" value="P:DNA integration"/>
    <property type="evidence" value="ECO:0007669"/>
    <property type="project" value="InterPro"/>
</dbReference>
<dbReference type="OrthoDB" id="5588333at2759"/>
<gene>
    <name evidence="4" type="ORF">INT47_001830</name>
</gene>
<comment type="caution">
    <text evidence="4">The sequence shown here is derived from an EMBL/GenBank/DDBJ whole genome shotgun (WGS) entry which is preliminary data.</text>
</comment>
<dbReference type="PANTHER" id="PTHR35617:SF3">
    <property type="entry name" value="CORE-BINDING (CB) DOMAIN-CONTAINING PROTEIN"/>
    <property type="match status" value="1"/>
</dbReference>
<dbReference type="Gene3D" id="1.10.443.10">
    <property type="entry name" value="Intergrase catalytic core"/>
    <property type="match status" value="1"/>
</dbReference>